<feature type="region of interest" description="Disordered" evidence="9">
    <location>
        <begin position="551"/>
        <end position="600"/>
    </location>
</feature>
<keyword evidence="5" id="KW-0808">Transferase</keyword>
<dbReference type="GO" id="GO:0000448">
    <property type="term" value="P:cleavage in ITS2 between 5.8S rRNA and LSU-rRNA of tricistronic rRNA transcript (SSU-rRNA, 5.8S rRNA, LSU-rRNA)"/>
    <property type="evidence" value="ECO:0007669"/>
    <property type="project" value="TreeGrafter"/>
</dbReference>
<feature type="compositionally biased region" description="Acidic residues" evidence="9">
    <location>
        <begin position="577"/>
        <end position="587"/>
    </location>
</feature>
<evidence type="ECO:0000259" key="10">
    <source>
        <dbReference type="Pfam" id="PF16575"/>
    </source>
</evidence>
<feature type="region of interest" description="Disordered" evidence="9">
    <location>
        <begin position="1"/>
        <end position="118"/>
    </location>
</feature>
<name>A0AA39R923_9LECA</name>
<evidence type="ECO:0000256" key="2">
    <source>
        <dbReference type="ARBA" id="ARBA00011003"/>
    </source>
</evidence>
<dbReference type="InterPro" id="IPR027417">
    <property type="entry name" value="P-loop_NTPase"/>
</dbReference>
<evidence type="ECO:0000256" key="7">
    <source>
        <dbReference type="ARBA" id="ARBA00022777"/>
    </source>
</evidence>
<feature type="compositionally biased region" description="Basic and acidic residues" evidence="9">
    <location>
        <begin position="554"/>
        <end position="570"/>
    </location>
</feature>
<feature type="region of interest" description="Disordered" evidence="9">
    <location>
        <begin position="718"/>
        <end position="748"/>
    </location>
</feature>
<gene>
    <name evidence="11" type="ORF">JMJ35_000347</name>
</gene>
<dbReference type="GO" id="GO:0051731">
    <property type="term" value="F:polynucleotide 5'-hydroxyl-kinase activity"/>
    <property type="evidence" value="ECO:0007669"/>
    <property type="project" value="InterPro"/>
</dbReference>
<dbReference type="GO" id="GO:0005524">
    <property type="term" value="F:ATP binding"/>
    <property type="evidence" value="ECO:0007669"/>
    <property type="project" value="UniProtKB-KW"/>
</dbReference>
<evidence type="ECO:0000313" key="12">
    <source>
        <dbReference type="Proteomes" id="UP001166286"/>
    </source>
</evidence>
<accession>A0AA39R923</accession>
<comment type="similarity">
    <text evidence="2">Belongs to the Clp1 family. NOL9/GRC3 subfamily.</text>
</comment>
<evidence type="ECO:0000313" key="11">
    <source>
        <dbReference type="EMBL" id="KAK0517192.1"/>
    </source>
</evidence>
<dbReference type="Gene3D" id="3.40.50.300">
    <property type="entry name" value="P-loop containing nucleotide triphosphate hydrolases"/>
    <property type="match status" value="1"/>
</dbReference>
<dbReference type="GO" id="GO:0005634">
    <property type="term" value="C:nucleus"/>
    <property type="evidence" value="ECO:0007669"/>
    <property type="project" value="TreeGrafter"/>
</dbReference>
<feature type="compositionally biased region" description="Basic and acidic residues" evidence="9">
    <location>
        <begin position="69"/>
        <end position="81"/>
    </location>
</feature>
<comment type="caution">
    <text evidence="11">The sequence shown here is derived from an EMBL/GenBank/DDBJ whole genome shotgun (WGS) entry which is preliminary data.</text>
</comment>
<feature type="compositionally biased region" description="Polar residues" evidence="9">
    <location>
        <begin position="1"/>
        <end position="10"/>
    </location>
</feature>
<evidence type="ECO:0000256" key="3">
    <source>
        <dbReference type="ARBA" id="ARBA00018706"/>
    </source>
</evidence>
<dbReference type="InterPro" id="IPR045116">
    <property type="entry name" value="Clp1/Grc3"/>
</dbReference>
<dbReference type="EMBL" id="JAFEKC020000001">
    <property type="protein sequence ID" value="KAK0517192.1"/>
    <property type="molecule type" value="Genomic_DNA"/>
</dbReference>
<feature type="domain" description="Clp1 P-loop" evidence="10">
    <location>
        <begin position="285"/>
        <end position="482"/>
    </location>
</feature>
<feature type="compositionally biased region" description="Polar residues" evidence="9">
    <location>
        <begin position="18"/>
        <end position="27"/>
    </location>
</feature>
<dbReference type="SUPFAM" id="SSF52540">
    <property type="entry name" value="P-loop containing nucleoside triphosphate hydrolases"/>
    <property type="match status" value="1"/>
</dbReference>
<keyword evidence="8" id="KW-0067">ATP-binding</keyword>
<protein>
    <recommendedName>
        <fullName evidence="4">Polynucleotide 5'-hydroxyl-kinase GRC3</fullName>
    </recommendedName>
    <alternativeName>
        <fullName evidence="3">Polynucleotide 5'-hydroxyl-kinase grc3</fullName>
    </alternativeName>
</protein>
<reference evidence="11" key="1">
    <citation type="submission" date="2023-03" db="EMBL/GenBank/DDBJ databases">
        <title>Complete genome of Cladonia borealis.</title>
        <authorList>
            <person name="Park H."/>
        </authorList>
    </citation>
    <scope>NUCLEOTIDE SEQUENCE</scope>
    <source>
        <strain evidence="11">ANT050790</strain>
    </source>
</reference>
<keyword evidence="7" id="KW-0418">Kinase</keyword>
<dbReference type="Proteomes" id="UP001166286">
    <property type="component" value="Unassembled WGS sequence"/>
</dbReference>
<evidence type="ECO:0000256" key="6">
    <source>
        <dbReference type="ARBA" id="ARBA00022741"/>
    </source>
</evidence>
<evidence type="ECO:0000256" key="5">
    <source>
        <dbReference type="ARBA" id="ARBA00022679"/>
    </source>
</evidence>
<sequence length="748" mass="82823">MPWDDSQSPVSAFAARKANQTSTTRIAPQTVKIEQPVIEAHDELEASTLPRKKRRHGERPNGVQQSTIEDSKPSTPIKEEEIPATNELDAGGFESEGENYSSNSESSEESTAPVRRLSNFVPTKSNVLGETETEWTIRLHPNDTLALVGQYDIWVRSGAISILGAVFHASSRLHRVFAPTTHSIPSIKAIPNPYGTGNPSVIITIRSSSSRLRMLKQLAPKFGRIWNGKEGSGGTRRSFINMQSSGDDPHKRPLRLLEPPQDWQTIVSRLIVENEKRPVAVMVCGPKGAGKSSFCRNTSNSLLSKGQDIWGRINRLAFIDLDPGQPELSPPGELSLVILQSCILGPPFTHPTVSGGNEVIRAHHFGYLSPKEDIDHYYRCALDLYNHYLHLARSHGPCPLIVNCSGWIQGSGFEILAKLITNLSLTDVIYMSTSGPGEVIDALSEAAIQTNTCLHQLSSQASNVATRTAADLRMMQTVSYFHLDEAEDRNLRWNPYPLRRQPPFVVHYAGPKQAIHAVMILGDAQNPEFLGSILDGSVVSINVIEAETAFAASSHEEDRREARGDDEREGSCTADAMQDDSDLEFEGNPDQRTPTLPRTPEGIPYIPAKHHIVEPLSPSHSYSLGQALIRSIDTRAQAFHILTPVPCSKLVELHNHPNRKIILVRGRLDTPTWAYAEDMNFDRERARLREREFGSGNEGYGQEDVRQWAAKQPWASVVEGGRSGSGKIRRIRRDIRYRGQQGTEASGN</sequence>
<dbReference type="InterPro" id="IPR032319">
    <property type="entry name" value="CLP1_P"/>
</dbReference>
<dbReference type="AlphaFoldDB" id="A0AA39R923"/>
<evidence type="ECO:0000256" key="9">
    <source>
        <dbReference type="SAM" id="MobiDB-lite"/>
    </source>
</evidence>
<evidence type="ECO:0000256" key="4">
    <source>
        <dbReference type="ARBA" id="ARBA00019824"/>
    </source>
</evidence>
<organism evidence="11 12">
    <name type="scientific">Cladonia borealis</name>
    <dbReference type="NCBI Taxonomy" id="184061"/>
    <lineage>
        <taxon>Eukaryota</taxon>
        <taxon>Fungi</taxon>
        <taxon>Dikarya</taxon>
        <taxon>Ascomycota</taxon>
        <taxon>Pezizomycotina</taxon>
        <taxon>Lecanoromycetes</taxon>
        <taxon>OSLEUM clade</taxon>
        <taxon>Lecanoromycetidae</taxon>
        <taxon>Lecanorales</taxon>
        <taxon>Lecanorineae</taxon>
        <taxon>Cladoniaceae</taxon>
        <taxon>Cladonia</taxon>
    </lineage>
</organism>
<evidence type="ECO:0000256" key="8">
    <source>
        <dbReference type="ARBA" id="ARBA00022840"/>
    </source>
</evidence>
<comment type="function">
    <text evidence="1">Polynucleotide 5'-kinase involved in rRNA processing.</text>
</comment>
<evidence type="ECO:0000256" key="1">
    <source>
        <dbReference type="ARBA" id="ARBA00003798"/>
    </source>
</evidence>
<keyword evidence="12" id="KW-1185">Reference proteome</keyword>
<proteinExistence type="inferred from homology"/>
<dbReference type="PANTHER" id="PTHR12755">
    <property type="entry name" value="CLEAVAGE/POLYADENYLATION FACTOR IA SUBUNIT CLP1P"/>
    <property type="match status" value="1"/>
</dbReference>
<dbReference type="Pfam" id="PF16575">
    <property type="entry name" value="CLP1_P"/>
    <property type="match status" value="1"/>
</dbReference>
<keyword evidence="6" id="KW-0547">Nucleotide-binding</keyword>
<dbReference type="PANTHER" id="PTHR12755:SF3">
    <property type="entry name" value="POLYNUCLEOTIDE 5'-HYDROXYL-KINASE NOL9"/>
    <property type="match status" value="1"/>
</dbReference>